<evidence type="ECO:0000313" key="3">
    <source>
        <dbReference type="Proteomes" id="UP000237271"/>
    </source>
</evidence>
<proteinExistence type="predicted"/>
<accession>A0A2P4XGX3</accession>
<dbReference type="AlphaFoldDB" id="A0A2P4XGX3"/>
<organism evidence="2 3">
    <name type="scientific">Phytophthora palmivora</name>
    <dbReference type="NCBI Taxonomy" id="4796"/>
    <lineage>
        <taxon>Eukaryota</taxon>
        <taxon>Sar</taxon>
        <taxon>Stramenopiles</taxon>
        <taxon>Oomycota</taxon>
        <taxon>Peronosporomycetes</taxon>
        <taxon>Peronosporales</taxon>
        <taxon>Peronosporaceae</taxon>
        <taxon>Phytophthora</taxon>
    </lineage>
</organism>
<reference evidence="2 3" key="1">
    <citation type="journal article" date="2017" name="Genome Biol. Evol.">
        <title>Phytophthora megakarya and P. palmivora, closely related causal agents of cacao black pod rot, underwent increases in genome sizes and gene numbers by different mechanisms.</title>
        <authorList>
            <person name="Ali S.S."/>
            <person name="Shao J."/>
            <person name="Lary D.J."/>
            <person name="Kronmiller B."/>
            <person name="Shen D."/>
            <person name="Strem M.D."/>
            <person name="Amoako-Attah I."/>
            <person name="Akrofi A.Y."/>
            <person name="Begoude B.A."/>
            <person name="Ten Hoopen G.M."/>
            <person name="Coulibaly K."/>
            <person name="Kebe B.I."/>
            <person name="Melnick R.L."/>
            <person name="Guiltinan M.J."/>
            <person name="Tyler B.M."/>
            <person name="Meinhardt L.W."/>
            <person name="Bailey B.A."/>
        </authorList>
    </citation>
    <scope>NUCLEOTIDE SEQUENCE [LARGE SCALE GENOMIC DNA]</scope>
    <source>
        <strain evidence="3">sbr112.9</strain>
    </source>
</reference>
<comment type="caution">
    <text evidence="2">The sequence shown here is derived from an EMBL/GenBank/DDBJ whole genome shotgun (WGS) entry which is preliminary data.</text>
</comment>
<dbReference type="PANTHER" id="PTHR46599">
    <property type="entry name" value="PIGGYBAC TRANSPOSABLE ELEMENT-DERIVED PROTEIN 4"/>
    <property type="match status" value="1"/>
</dbReference>
<sequence>MEFCHLEPLAGSCHGIDFAKLHGFFITDNTAPVVSKVRAWKIRSVLEKTFKEGYVLGSRVAIANGMLPSHSSRNLTRTYMKATSHKWGSKCAMTCCAETGYCKRFVSSLVLFCYADTIVNNFVLQESSSMLEERMIDPFCNPKHCLCLQGITVRNRLIIAVRYYISFPLAQQLRVMGFKLVGGNSNEPNRVEWPKNKRAAPVPSGTFGMAVAATDPGLIVLGWADNNVVYFLASYLSAAITAVQRRERNLNK</sequence>
<evidence type="ECO:0000259" key="1">
    <source>
        <dbReference type="Pfam" id="PF13843"/>
    </source>
</evidence>
<feature type="domain" description="PiggyBac transposable element-derived protein" evidence="1">
    <location>
        <begin position="40"/>
        <end position="249"/>
    </location>
</feature>
<keyword evidence="3" id="KW-1185">Reference proteome</keyword>
<dbReference type="OrthoDB" id="93184at2759"/>
<name>A0A2P4XGX3_9STRA</name>
<gene>
    <name evidence="2" type="ORF">PHPALM_19662</name>
</gene>
<dbReference type="EMBL" id="NCKW01011054">
    <property type="protein sequence ID" value="POM64774.1"/>
    <property type="molecule type" value="Genomic_DNA"/>
</dbReference>
<evidence type="ECO:0000313" key="2">
    <source>
        <dbReference type="EMBL" id="POM64774.1"/>
    </source>
</evidence>
<dbReference type="InterPro" id="IPR029526">
    <property type="entry name" value="PGBD"/>
</dbReference>
<dbReference type="PANTHER" id="PTHR46599:SF3">
    <property type="entry name" value="PIGGYBAC TRANSPOSABLE ELEMENT-DERIVED PROTEIN 4"/>
    <property type="match status" value="1"/>
</dbReference>
<protein>
    <recommendedName>
        <fullName evidence="1">PiggyBac transposable element-derived protein domain-containing protein</fullName>
    </recommendedName>
</protein>
<dbReference type="Pfam" id="PF13843">
    <property type="entry name" value="DDE_Tnp_1_7"/>
    <property type="match status" value="1"/>
</dbReference>
<dbReference type="Proteomes" id="UP000237271">
    <property type="component" value="Unassembled WGS sequence"/>
</dbReference>